<dbReference type="PANTHER" id="PTHR44846:SF1">
    <property type="entry name" value="MANNOSYL-D-GLYCERATE TRANSPORT_METABOLISM SYSTEM REPRESSOR MNGR-RELATED"/>
    <property type="match status" value="1"/>
</dbReference>
<keyword evidence="3" id="KW-0804">Transcription</keyword>
<dbReference type="Pfam" id="PF07702">
    <property type="entry name" value="UTRA"/>
    <property type="match status" value="1"/>
</dbReference>
<evidence type="ECO:0000256" key="3">
    <source>
        <dbReference type="ARBA" id="ARBA00023163"/>
    </source>
</evidence>
<name>A0ABV7BVB3_9PROT</name>
<evidence type="ECO:0000313" key="5">
    <source>
        <dbReference type="EMBL" id="MFC3001676.1"/>
    </source>
</evidence>
<dbReference type="SMART" id="SM00866">
    <property type="entry name" value="UTRA"/>
    <property type="match status" value="1"/>
</dbReference>
<reference evidence="6" key="1">
    <citation type="journal article" date="2019" name="Int. J. Syst. Evol. Microbiol.">
        <title>The Global Catalogue of Microorganisms (GCM) 10K type strain sequencing project: providing services to taxonomists for standard genome sequencing and annotation.</title>
        <authorList>
            <consortium name="The Broad Institute Genomics Platform"/>
            <consortium name="The Broad Institute Genome Sequencing Center for Infectious Disease"/>
            <person name="Wu L."/>
            <person name="Ma J."/>
        </authorList>
    </citation>
    <scope>NUCLEOTIDE SEQUENCE [LARGE SCALE GENOMIC DNA]</scope>
    <source>
        <strain evidence="6">CGMCC 1.16855</strain>
    </source>
</reference>
<dbReference type="InterPro" id="IPR000524">
    <property type="entry name" value="Tscrpt_reg_HTH_GntR"/>
</dbReference>
<dbReference type="PANTHER" id="PTHR44846">
    <property type="entry name" value="MANNOSYL-D-GLYCERATE TRANSPORT/METABOLISM SYSTEM REPRESSOR MNGR-RELATED"/>
    <property type="match status" value="1"/>
</dbReference>
<dbReference type="RefSeq" id="WP_216837763.1">
    <property type="nucleotide sequence ID" value="NZ_JAFNJS010000005.1"/>
</dbReference>
<dbReference type="Proteomes" id="UP001595420">
    <property type="component" value="Unassembled WGS sequence"/>
</dbReference>
<dbReference type="CDD" id="cd07377">
    <property type="entry name" value="WHTH_GntR"/>
    <property type="match status" value="1"/>
</dbReference>
<keyword evidence="1" id="KW-0805">Transcription regulation</keyword>
<dbReference type="InterPro" id="IPR050679">
    <property type="entry name" value="Bact_HTH_transcr_reg"/>
</dbReference>
<dbReference type="PROSITE" id="PS50949">
    <property type="entry name" value="HTH_GNTR"/>
    <property type="match status" value="1"/>
</dbReference>
<evidence type="ECO:0000313" key="6">
    <source>
        <dbReference type="Proteomes" id="UP001595420"/>
    </source>
</evidence>
<feature type="domain" description="HTH gntR-type" evidence="4">
    <location>
        <begin position="24"/>
        <end position="92"/>
    </location>
</feature>
<keyword evidence="2" id="KW-0238">DNA-binding</keyword>
<dbReference type="InterPro" id="IPR011663">
    <property type="entry name" value="UTRA"/>
</dbReference>
<accession>A0ABV7BVB3</accession>
<evidence type="ECO:0000256" key="1">
    <source>
        <dbReference type="ARBA" id="ARBA00023015"/>
    </source>
</evidence>
<organism evidence="5 6">
    <name type="scientific">Falsiroseomonas tokyonensis</name>
    <dbReference type="NCBI Taxonomy" id="430521"/>
    <lineage>
        <taxon>Bacteria</taxon>
        <taxon>Pseudomonadati</taxon>
        <taxon>Pseudomonadota</taxon>
        <taxon>Alphaproteobacteria</taxon>
        <taxon>Acetobacterales</taxon>
        <taxon>Roseomonadaceae</taxon>
        <taxon>Falsiroseomonas</taxon>
    </lineage>
</organism>
<dbReference type="SMART" id="SM00345">
    <property type="entry name" value="HTH_GNTR"/>
    <property type="match status" value="1"/>
</dbReference>
<gene>
    <name evidence="5" type="ORF">ACFOD3_17350</name>
</gene>
<dbReference type="Pfam" id="PF00392">
    <property type="entry name" value="GntR"/>
    <property type="match status" value="1"/>
</dbReference>
<protein>
    <submittedName>
        <fullName evidence="5">GntR family transcriptional regulator</fullName>
    </submittedName>
</protein>
<keyword evidence="6" id="KW-1185">Reference proteome</keyword>
<dbReference type="EMBL" id="JBHRSB010000005">
    <property type="protein sequence ID" value="MFC3001676.1"/>
    <property type="molecule type" value="Genomic_DNA"/>
</dbReference>
<proteinExistence type="predicted"/>
<evidence type="ECO:0000259" key="4">
    <source>
        <dbReference type="PROSITE" id="PS50949"/>
    </source>
</evidence>
<sequence>MDHAISTEAVALTRAASRPDTPRPPLYAQIEGQLREAIAEGRYAIGTLLPTEAELCESLQVSRHTIREALRRLVEAGLVERRQGAGTMVVAREAPSGTVQSLRSIESLFQYAADTRLEIRDRRMAPLTSEDAAAIPAQPGETWLQLEGLRIGQDGNPIATAEILIHPRFASISSALSERGAIYALIESRFGVEVAEVVQEITAAALPARVAEALGRKRREVGMRFVRRYLGTDGATLLLSRSWHPAERFTYAMRLRRGEG</sequence>
<comment type="caution">
    <text evidence="5">The sequence shown here is derived from an EMBL/GenBank/DDBJ whole genome shotgun (WGS) entry which is preliminary data.</text>
</comment>
<evidence type="ECO:0000256" key="2">
    <source>
        <dbReference type="ARBA" id="ARBA00023125"/>
    </source>
</evidence>